<gene>
    <name evidence="2" type="ORF">PMAYCL1PPCAC_20122</name>
</gene>
<evidence type="ECO:0000259" key="1">
    <source>
        <dbReference type="Pfam" id="PF24602"/>
    </source>
</evidence>
<reference evidence="3" key="1">
    <citation type="submission" date="2022-10" db="EMBL/GenBank/DDBJ databases">
        <title>Genome assembly of Pristionchus species.</title>
        <authorList>
            <person name="Yoshida K."/>
            <person name="Sommer R.J."/>
        </authorList>
    </citation>
    <scope>NUCLEOTIDE SEQUENCE [LARGE SCALE GENOMIC DNA]</scope>
    <source>
        <strain evidence="3">RS5460</strain>
    </source>
</reference>
<proteinExistence type="predicted"/>
<sequence length="75" mass="8557">VTCAMGVGYDTCKGDLCFISKEVPEFSEARGCMTNNETLFKGLFETGYFNFLKREYIICDKGNCNENWEKAKTFV</sequence>
<protein>
    <recommendedName>
        <fullName evidence="1">DUF7622 domain-containing protein</fullName>
    </recommendedName>
</protein>
<organism evidence="2 3">
    <name type="scientific">Pristionchus mayeri</name>
    <dbReference type="NCBI Taxonomy" id="1317129"/>
    <lineage>
        <taxon>Eukaryota</taxon>
        <taxon>Metazoa</taxon>
        <taxon>Ecdysozoa</taxon>
        <taxon>Nematoda</taxon>
        <taxon>Chromadorea</taxon>
        <taxon>Rhabditida</taxon>
        <taxon>Rhabditina</taxon>
        <taxon>Diplogasteromorpha</taxon>
        <taxon>Diplogasteroidea</taxon>
        <taxon>Neodiplogasteridae</taxon>
        <taxon>Pristionchus</taxon>
    </lineage>
</organism>
<evidence type="ECO:0000313" key="3">
    <source>
        <dbReference type="Proteomes" id="UP001328107"/>
    </source>
</evidence>
<dbReference type="PANTHER" id="PTHR37433:SF5">
    <property type="entry name" value="DUF753 DOMAIN-CONTAINING PROTEIN-RELATED"/>
    <property type="match status" value="1"/>
</dbReference>
<dbReference type="AlphaFoldDB" id="A0AAN5CTS4"/>
<dbReference type="Proteomes" id="UP001328107">
    <property type="component" value="Unassembled WGS sequence"/>
</dbReference>
<dbReference type="EMBL" id="BTRK01000004">
    <property type="protein sequence ID" value="GMR49927.1"/>
    <property type="molecule type" value="Genomic_DNA"/>
</dbReference>
<keyword evidence="3" id="KW-1185">Reference proteome</keyword>
<evidence type="ECO:0000313" key="2">
    <source>
        <dbReference type="EMBL" id="GMR49927.1"/>
    </source>
</evidence>
<dbReference type="InterPro" id="IPR056039">
    <property type="entry name" value="DUF7622"/>
</dbReference>
<comment type="caution">
    <text evidence="2">The sequence shown here is derived from an EMBL/GenBank/DDBJ whole genome shotgun (WGS) entry which is preliminary data.</text>
</comment>
<feature type="non-terminal residue" evidence="2">
    <location>
        <position position="75"/>
    </location>
</feature>
<dbReference type="Pfam" id="PF24602">
    <property type="entry name" value="DUF7622"/>
    <property type="match status" value="1"/>
</dbReference>
<name>A0AAN5CTS4_9BILA</name>
<feature type="non-terminal residue" evidence="2">
    <location>
        <position position="1"/>
    </location>
</feature>
<dbReference type="PANTHER" id="PTHR37433">
    <property type="entry name" value="PROTEIN CBG25136-RELATED"/>
    <property type="match status" value="1"/>
</dbReference>
<feature type="domain" description="DUF7622" evidence="1">
    <location>
        <begin position="10"/>
        <end position="67"/>
    </location>
</feature>
<accession>A0AAN5CTS4</accession>